<keyword evidence="2" id="KW-1185">Reference proteome</keyword>
<dbReference type="EMBL" id="CP087714">
    <property type="protein sequence ID" value="XAT63493.1"/>
    <property type="molecule type" value="Genomic_DNA"/>
</dbReference>
<sequence>MVSVEKEKNPEKSSQQLTHTLAESVNKTKSVNKMLTKSGFKSELQRVRRDQLEKLNLIADKYSRKSFPEVIDLLLFCYDFLEGIADRYNLPGVAATTDFLEKYLPKSDFEIISSGVIKLLDDLGIDGKDRAVLEQEMISILKNVKIDRKSALEVLKPLLVIGRK</sequence>
<dbReference type="GeneID" id="90449942"/>
<accession>A0ABZ3H3Z2</accession>
<dbReference type="RefSeq" id="WP_346297635.1">
    <property type="nucleotide sequence ID" value="NZ_CP087714.1"/>
</dbReference>
<protein>
    <submittedName>
        <fullName evidence="1">Uncharacterized protein</fullName>
    </submittedName>
</protein>
<organism evidence="1 2">
    <name type="scientific">Geoglobus acetivorans</name>
    <dbReference type="NCBI Taxonomy" id="565033"/>
    <lineage>
        <taxon>Archaea</taxon>
        <taxon>Methanobacteriati</taxon>
        <taxon>Methanobacteriota</taxon>
        <taxon>Archaeoglobi</taxon>
        <taxon>Archaeoglobales</taxon>
        <taxon>Archaeoglobaceae</taxon>
        <taxon>Geoglobus</taxon>
    </lineage>
</organism>
<gene>
    <name evidence="1" type="ORF">LPQ35_09575</name>
</gene>
<evidence type="ECO:0000313" key="1">
    <source>
        <dbReference type="EMBL" id="XAT63493.1"/>
    </source>
</evidence>
<proteinExistence type="predicted"/>
<reference evidence="1 2" key="1">
    <citation type="submission" date="2021-11" db="EMBL/GenBank/DDBJ databases">
        <title>Whole genome of Geoglobus acetivorans.</title>
        <authorList>
            <person name="Liu D."/>
        </authorList>
    </citation>
    <scope>NUCLEOTIDE SEQUENCE [LARGE SCALE GENOMIC DNA]</scope>
    <source>
        <strain evidence="1 2">SBH6</strain>
    </source>
</reference>
<evidence type="ECO:0000313" key="2">
    <source>
        <dbReference type="Proteomes" id="UP001492541"/>
    </source>
</evidence>
<dbReference type="Proteomes" id="UP001492541">
    <property type="component" value="Chromosome"/>
</dbReference>
<name>A0ABZ3H3Z2_GEOAI</name>